<reference evidence="2 3" key="1">
    <citation type="submission" date="2021-07" db="EMBL/GenBank/DDBJ databases">
        <title>The Aristolochia fimbriata genome: insights into angiosperm evolution, floral development and chemical biosynthesis.</title>
        <authorList>
            <person name="Jiao Y."/>
        </authorList>
    </citation>
    <scope>NUCLEOTIDE SEQUENCE [LARGE SCALE GENOMIC DNA]</scope>
    <source>
        <strain evidence="2">IBCAS-2021</strain>
        <tissue evidence="2">Leaf</tissue>
    </source>
</reference>
<keyword evidence="3" id="KW-1185">Reference proteome</keyword>
<feature type="compositionally biased region" description="Basic residues" evidence="1">
    <location>
        <begin position="56"/>
        <end position="66"/>
    </location>
</feature>
<feature type="region of interest" description="Disordered" evidence="1">
    <location>
        <begin position="1"/>
        <end position="84"/>
    </location>
</feature>
<feature type="compositionally biased region" description="Basic and acidic residues" evidence="1">
    <location>
        <begin position="22"/>
        <end position="55"/>
    </location>
</feature>
<feature type="compositionally biased region" description="Basic and acidic residues" evidence="1">
    <location>
        <begin position="67"/>
        <end position="82"/>
    </location>
</feature>
<sequence>MYENGEKAKSKQGSKKPTVGRRQNESEKSGERRRGRAENGWRVKSEKKKMEEGRERKIRKRQIRGVKRGETLKKEEKKKGDGTDCVPLSLSLLSTLLPVGEPPPSLLAVFLQSSLSSP</sequence>
<dbReference type="EMBL" id="JAINDJ010000005">
    <property type="protein sequence ID" value="KAG9445612.1"/>
    <property type="molecule type" value="Genomic_DNA"/>
</dbReference>
<name>A0AAV7E9U0_ARIFI</name>
<evidence type="ECO:0000313" key="3">
    <source>
        <dbReference type="Proteomes" id="UP000825729"/>
    </source>
</evidence>
<gene>
    <name evidence="2" type="ORF">H6P81_011740</name>
</gene>
<accession>A0AAV7E9U0</accession>
<dbReference type="AlphaFoldDB" id="A0AAV7E9U0"/>
<proteinExistence type="predicted"/>
<evidence type="ECO:0000313" key="2">
    <source>
        <dbReference type="EMBL" id="KAG9445612.1"/>
    </source>
</evidence>
<evidence type="ECO:0000256" key="1">
    <source>
        <dbReference type="SAM" id="MobiDB-lite"/>
    </source>
</evidence>
<comment type="caution">
    <text evidence="2">The sequence shown here is derived from an EMBL/GenBank/DDBJ whole genome shotgun (WGS) entry which is preliminary data.</text>
</comment>
<organism evidence="2 3">
    <name type="scientific">Aristolochia fimbriata</name>
    <name type="common">White veined hardy Dutchman's pipe vine</name>
    <dbReference type="NCBI Taxonomy" id="158543"/>
    <lineage>
        <taxon>Eukaryota</taxon>
        <taxon>Viridiplantae</taxon>
        <taxon>Streptophyta</taxon>
        <taxon>Embryophyta</taxon>
        <taxon>Tracheophyta</taxon>
        <taxon>Spermatophyta</taxon>
        <taxon>Magnoliopsida</taxon>
        <taxon>Magnoliidae</taxon>
        <taxon>Piperales</taxon>
        <taxon>Aristolochiaceae</taxon>
        <taxon>Aristolochia</taxon>
    </lineage>
</organism>
<protein>
    <submittedName>
        <fullName evidence="2">Uncharacterized protein</fullName>
    </submittedName>
</protein>
<dbReference type="Proteomes" id="UP000825729">
    <property type="component" value="Unassembled WGS sequence"/>
</dbReference>